<reference evidence="2" key="1">
    <citation type="journal article" date="2023" name="Nat. Commun.">
        <title>Diploid and tetraploid genomes of Acorus and the evolution of monocots.</title>
        <authorList>
            <person name="Ma L."/>
            <person name="Liu K.W."/>
            <person name="Li Z."/>
            <person name="Hsiao Y.Y."/>
            <person name="Qi Y."/>
            <person name="Fu T."/>
            <person name="Tang G.D."/>
            <person name="Zhang D."/>
            <person name="Sun W.H."/>
            <person name="Liu D.K."/>
            <person name="Li Y."/>
            <person name="Chen G.Z."/>
            <person name="Liu X.D."/>
            <person name="Liao X.Y."/>
            <person name="Jiang Y.T."/>
            <person name="Yu X."/>
            <person name="Hao Y."/>
            <person name="Huang J."/>
            <person name="Zhao X.W."/>
            <person name="Ke S."/>
            <person name="Chen Y.Y."/>
            <person name="Wu W.L."/>
            <person name="Hsu J.L."/>
            <person name="Lin Y.F."/>
            <person name="Huang M.D."/>
            <person name="Li C.Y."/>
            <person name="Huang L."/>
            <person name="Wang Z.W."/>
            <person name="Zhao X."/>
            <person name="Zhong W.Y."/>
            <person name="Peng D.H."/>
            <person name="Ahmad S."/>
            <person name="Lan S."/>
            <person name="Zhang J.S."/>
            <person name="Tsai W.C."/>
            <person name="Van de Peer Y."/>
            <person name="Liu Z.J."/>
        </authorList>
    </citation>
    <scope>NUCLEOTIDE SEQUENCE</scope>
    <source>
        <strain evidence="2">SCP</strain>
    </source>
</reference>
<accession>A0AAV9AHU3</accession>
<dbReference type="AlphaFoldDB" id="A0AAV9AHU3"/>
<keyword evidence="2" id="KW-0346">Stress response</keyword>
<sequence>MKPNTLAATIWAVVFLVTVPPGPSDGSSLLLQSFMDRVGGGLGQVADPFRALEQVPFGFGFDREGDVAVSPARVDWKETTDAHLIMLDVPGQVGGWGVEGGAQEALSREDKRS</sequence>
<dbReference type="EMBL" id="JAUJYN010000009">
    <property type="protein sequence ID" value="KAK1263703.1"/>
    <property type="molecule type" value="Genomic_DNA"/>
</dbReference>
<dbReference type="Proteomes" id="UP001179952">
    <property type="component" value="Unassembled WGS sequence"/>
</dbReference>
<protein>
    <submittedName>
        <fullName evidence="2">22.0 kDa class IV heat shock protein</fullName>
    </submittedName>
</protein>
<name>A0AAV9AHU3_ACOGR</name>
<evidence type="ECO:0000313" key="3">
    <source>
        <dbReference type="Proteomes" id="UP001179952"/>
    </source>
</evidence>
<organism evidence="2 3">
    <name type="scientific">Acorus gramineus</name>
    <name type="common">Dwarf sweet flag</name>
    <dbReference type="NCBI Taxonomy" id="55184"/>
    <lineage>
        <taxon>Eukaryota</taxon>
        <taxon>Viridiplantae</taxon>
        <taxon>Streptophyta</taxon>
        <taxon>Embryophyta</taxon>
        <taxon>Tracheophyta</taxon>
        <taxon>Spermatophyta</taxon>
        <taxon>Magnoliopsida</taxon>
        <taxon>Liliopsida</taxon>
        <taxon>Acoraceae</taxon>
        <taxon>Acorus</taxon>
    </lineage>
</organism>
<feature type="chain" id="PRO_5043395597" evidence="1">
    <location>
        <begin position="27"/>
        <end position="113"/>
    </location>
</feature>
<feature type="signal peptide" evidence="1">
    <location>
        <begin position="1"/>
        <end position="26"/>
    </location>
</feature>
<reference evidence="2" key="2">
    <citation type="submission" date="2023-06" db="EMBL/GenBank/DDBJ databases">
        <authorList>
            <person name="Ma L."/>
            <person name="Liu K.-W."/>
            <person name="Li Z."/>
            <person name="Hsiao Y.-Y."/>
            <person name="Qi Y."/>
            <person name="Fu T."/>
            <person name="Tang G."/>
            <person name="Zhang D."/>
            <person name="Sun W.-H."/>
            <person name="Liu D.-K."/>
            <person name="Li Y."/>
            <person name="Chen G.-Z."/>
            <person name="Liu X.-D."/>
            <person name="Liao X.-Y."/>
            <person name="Jiang Y.-T."/>
            <person name="Yu X."/>
            <person name="Hao Y."/>
            <person name="Huang J."/>
            <person name="Zhao X.-W."/>
            <person name="Ke S."/>
            <person name="Chen Y.-Y."/>
            <person name="Wu W.-L."/>
            <person name="Hsu J.-L."/>
            <person name="Lin Y.-F."/>
            <person name="Huang M.-D."/>
            <person name="Li C.-Y."/>
            <person name="Huang L."/>
            <person name="Wang Z.-W."/>
            <person name="Zhao X."/>
            <person name="Zhong W.-Y."/>
            <person name="Peng D.-H."/>
            <person name="Ahmad S."/>
            <person name="Lan S."/>
            <person name="Zhang J.-S."/>
            <person name="Tsai W.-C."/>
            <person name="Van De Peer Y."/>
            <person name="Liu Z.-J."/>
        </authorList>
    </citation>
    <scope>NUCLEOTIDE SEQUENCE</scope>
    <source>
        <strain evidence="2">SCP</strain>
        <tissue evidence="2">Leaves</tissue>
    </source>
</reference>
<evidence type="ECO:0000313" key="2">
    <source>
        <dbReference type="EMBL" id="KAK1263703.1"/>
    </source>
</evidence>
<evidence type="ECO:0000256" key="1">
    <source>
        <dbReference type="SAM" id="SignalP"/>
    </source>
</evidence>
<comment type="caution">
    <text evidence="2">The sequence shown here is derived from an EMBL/GenBank/DDBJ whole genome shotgun (WGS) entry which is preliminary data.</text>
</comment>
<gene>
    <name evidence="2" type="ORF">QJS04_geneDACA016230</name>
</gene>
<keyword evidence="1" id="KW-0732">Signal</keyword>
<keyword evidence="3" id="KW-1185">Reference proteome</keyword>
<proteinExistence type="predicted"/>